<dbReference type="GO" id="GO:0016853">
    <property type="term" value="F:isomerase activity"/>
    <property type="evidence" value="ECO:0007669"/>
    <property type="project" value="UniProtKB-KW"/>
</dbReference>
<dbReference type="SUPFAM" id="SSF54427">
    <property type="entry name" value="NTF2-like"/>
    <property type="match status" value="1"/>
</dbReference>
<proteinExistence type="predicted"/>
<sequence>MTTIDPGTRNATALATAVERWNAGDLPGYLQVYADDIRLHGYSPEPMDKAGVETFYQGIFAAFPENHLELHETFGDGDRLTTRFTLTGRHDGDFMGVAPTGTRITLPGITILHFREGAIVERWSCSDMLGLLVQLGAVPAPR</sequence>
<dbReference type="EMBL" id="QEKW01000002">
    <property type="protein sequence ID" value="PVZ13304.1"/>
    <property type="molecule type" value="Genomic_DNA"/>
</dbReference>
<dbReference type="InterPro" id="IPR032710">
    <property type="entry name" value="NTF2-like_dom_sf"/>
</dbReference>
<dbReference type="PANTHER" id="PTHR38436">
    <property type="entry name" value="POLYKETIDE CYCLASE SNOAL-LIKE DOMAIN"/>
    <property type="match status" value="1"/>
</dbReference>
<organism evidence="1 2">
    <name type="scientific">Actinomycetospora cinnamomea</name>
    <dbReference type="NCBI Taxonomy" id="663609"/>
    <lineage>
        <taxon>Bacteria</taxon>
        <taxon>Bacillati</taxon>
        <taxon>Actinomycetota</taxon>
        <taxon>Actinomycetes</taxon>
        <taxon>Pseudonocardiales</taxon>
        <taxon>Pseudonocardiaceae</taxon>
        <taxon>Actinomycetospora</taxon>
    </lineage>
</organism>
<evidence type="ECO:0000313" key="1">
    <source>
        <dbReference type="EMBL" id="PVZ13304.1"/>
    </source>
</evidence>
<comment type="caution">
    <text evidence="1">The sequence shown here is derived from an EMBL/GenBank/DDBJ whole genome shotgun (WGS) entry which is preliminary data.</text>
</comment>
<keyword evidence="1" id="KW-0413">Isomerase</keyword>
<dbReference type="PANTHER" id="PTHR38436:SF1">
    <property type="entry name" value="ESTER CYCLASE"/>
    <property type="match status" value="1"/>
</dbReference>
<protein>
    <submittedName>
        <fullName evidence="1">Steroid delta-isomerase-like uncharacterized protein</fullName>
    </submittedName>
</protein>
<gene>
    <name evidence="1" type="ORF">C8D89_102454</name>
</gene>
<dbReference type="AlphaFoldDB" id="A0A2U1FMB1"/>
<accession>A0A2U1FMB1</accession>
<evidence type="ECO:0000313" key="2">
    <source>
        <dbReference type="Proteomes" id="UP000245639"/>
    </source>
</evidence>
<reference evidence="1 2" key="1">
    <citation type="submission" date="2018-04" db="EMBL/GenBank/DDBJ databases">
        <title>Genomic Encyclopedia of Type Strains, Phase IV (KMG-IV): sequencing the most valuable type-strain genomes for metagenomic binning, comparative biology and taxonomic classification.</title>
        <authorList>
            <person name="Goeker M."/>
        </authorList>
    </citation>
    <scope>NUCLEOTIDE SEQUENCE [LARGE SCALE GENOMIC DNA]</scope>
    <source>
        <strain evidence="1 2">DSM 45771</strain>
    </source>
</reference>
<dbReference type="OrthoDB" id="5181013at2"/>
<dbReference type="Proteomes" id="UP000245639">
    <property type="component" value="Unassembled WGS sequence"/>
</dbReference>
<keyword evidence="2" id="KW-1185">Reference proteome</keyword>
<dbReference type="RefSeq" id="WP_116707316.1">
    <property type="nucleotide sequence ID" value="NZ_QEKW01000002.1"/>
</dbReference>
<name>A0A2U1FMB1_9PSEU</name>
<dbReference type="Pfam" id="PF07366">
    <property type="entry name" value="SnoaL"/>
    <property type="match status" value="1"/>
</dbReference>
<dbReference type="Gene3D" id="3.10.450.50">
    <property type="match status" value="1"/>
</dbReference>
<dbReference type="GO" id="GO:0030638">
    <property type="term" value="P:polyketide metabolic process"/>
    <property type="evidence" value="ECO:0007669"/>
    <property type="project" value="InterPro"/>
</dbReference>
<dbReference type="InterPro" id="IPR009959">
    <property type="entry name" value="Cyclase_SnoaL-like"/>
</dbReference>